<name>A0ACB8RW14_9AGAM</name>
<evidence type="ECO:0000313" key="1">
    <source>
        <dbReference type="EMBL" id="KAI0047805.1"/>
    </source>
</evidence>
<comment type="caution">
    <text evidence="1">The sequence shown here is derived from an EMBL/GenBank/DDBJ whole genome shotgun (WGS) entry which is preliminary data.</text>
</comment>
<protein>
    <submittedName>
        <fullName evidence="1">Uncharacterized protein</fullName>
    </submittedName>
</protein>
<dbReference type="EMBL" id="MU275897">
    <property type="protein sequence ID" value="KAI0047805.1"/>
    <property type="molecule type" value="Genomic_DNA"/>
</dbReference>
<proteinExistence type="predicted"/>
<accession>A0ACB8RW14</accession>
<sequence>MQLVISALLHPDAITLVLSPLKRLQNTTVEELSKFRGVRAVAVNSDMHHDFAEWTSIKNGDRNLILTEVERQGESRGERTPADVAGDSDGDVVGM</sequence>
<gene>
    <name evidence="1" type="ORF">FA95DRAFT_1678799</name>
</gene>
<keyword evidence="2" id="KW-1185">Reference proteome</keyword>
<organism evidence="1 2">
    <name type="scientific">Auriscalpium vulgare</name>
    <dbReference type="NCBI Taxonomy" id="40419"/>
    <lineage>
        <taxon>Eukaryota</taxon>
        <taxon>Fungi</taxon>
        <taxon>Dikarya</taxon>
        <taxon>Basidiomycota</taxon>
        <taxon>Agaricomycotina</taxon>
        <taxon>Agaricomycetes</taxon>
        <taxon>Russulales</taxon>
        <taxon>Auriscalpiaceae</taxon>
        <taxon>Auriscalpium</taxon>
    </lineage>
</organism>
<dbReference type="Proteomes" id="UP000814033">
    <property type="component" value="Unassembled WGS sequence"/>
</dbReference>
<reference evidence="1" key="2">
    <citation type="journal article" date="2022" name="New Phytol.">
        <title>Evolutionary transition to the ectomycorrhizal habit in the genomes of a hyperdiverse lineage of mushroom-forming fungi.</title>
        <authorList>
            <person name="Looney B."/>
            <person name="Miyauchi S."/>
            <person name="Morin E."/>
            <person name="Drula E."/>
            <person name="Courty P.E."/>
            <person name="Kohler A."/>
            <person name="Kuo A."/>
            <person name="LaButti K."/>
            <person name="Pangilinan J."/>
            <person name="Lipzen A."/>
            <person name="Riley R."/>
            <person name="Andreopoulos W."/>
            <person name="He G."/>
            <person name="Johnson J."/>
            <person name="Nolan M."/>
            <person name="Tritt A."/>
            <person name="Barry K.W."/>
            <person name="Grigoriev I.V."/>
            <person name="Nagy L.G."/>
            <person name="Hibbett D."/>
            <person name="Henrissat B."/>
            <person name="Matheny P.B."/>
            <person name="Labbe J."/>
            <person name="Martin F.M."/>
        </authorList>
    </citation>
    <scope>NUCLEOTIDE SEQUENCE</scope>
    <source>
        <strain evidence="1">FP105234-sp</strain>
    </source>
</reference>
<reference evidence="1" key="1">
    <citation type="submission" date="2021-02" db="EMBL/GenBank/DDBJ databases">
        <authorList>
            <consortium name="DOE Joint Genome Institute"/>
            <person name="Ahrendt S."/>
            <person name="Looney B.P."/>
            <person name="Miyauchi S."/>
            <person name="Morin E."/>
            <person name="Drula E."/>
            <person name="Courty P.E."/>
            <person name="Chicoki N."/>
            <person name="Fauchery L."/>
            <person name="Kohler A."/>
            <person name="Kuo A."/>
            <person name="Labutti K."/>
            <person name="Pangilinan J."/>
            <person name="Lipzen A."/>
            <person name="Riley R."/>
            <person name="Andreopoulos W."/>
            <person name="He G."/>
            <person name="Johnson J."/>
            <person name="Barry K.W."/>
            <person name="Grigoriev I.V."/>
            <person name="Nagy L."/>
            <person name="Hibbett D."/>
            <person name="Henrissat B."/>
            <person name="Matheny P.B."/>
            <person name="Labbe J."/>
            <person name="Martin F."/>
        </authorList>
    </citation>
    <scope>NUCLEOTIDE SEQUENCE</scope>
    <source>
        <strain evidence="1">FP105234-sp</strain>
    </source>
</reference>
<evidence type="ECO:0000313" key="2">
    <source>
        <dbReference type="Proteomes" id="UP000814033"/>
    </source>
</evidence>